<feature type="region of interest" description="Disordered" evidence="1">
    <location>
        <begin position="1"/>
        <end position="27"/>
    </location>
</feature>
<name>A0A225UD49_9STRA</name>
<evidence type="ECO:0000313" key="2">
    <source>
        <dbReference type="EMBL" id="OWY91034.1"/>
    </source>
</evidence>
<gene>
    <name evidence="2" type="ORF">PHMEG_00040554</name>
</gene>
<organism evidence="2 3">
    <name type="scientific">Phytophthora megakarya</name>
    <dbReference type="NCBI Taxonomy" id="4795"/>
    <lineage>
        <taxon>Eukaryota</taxon>
        <taxon>Sar</taxon>
        <taxon>Stramenopiles</taxon>
        <taxon>Oomycota</taxon>
        <taxon>Peronosporomycetes</taxon>
        <taxon>Peronosporales</taxon>
        <taxon>Peronosporaceae</taxon>
        <taxon>Phytophthora</taxon>
    </lineage>
</organism>
<sequence length="72" mass="7814">VRKASASASGLQVAGSPSGENNNTCSSVGFTRMKRMKNTSPAPMESCCFRTKVKFAARPMRYQRSHISAASW</sequence>
<comment type="caution">
    <text evidence="2">The sequence shown here is derived from an EMBL/GenBank/DDBJ whole genome shotgun (WGS) entry which is preliminary data.</text>
</comment>
<dbReference type="Proteomes" id="UP000198211">
    <property type="component" value="Unassembled WGS sequence"/>
</dbReference>
<feature type="compositionally biased region" description="Polar residues" evidence="1">
    <location>
        <begin position="1"/>
        <end position="10"/>
    </location>
</feature>
<feature type="non-terminal residue" evidence="2">
    <location>
        <position position="1"/>
    </location>
</feature>
<proteinExistence type="predicted"/>
<dbReference type="AlphaFoldDB" id="A0A225UD49"/>
<reference evidence="3" key="1">
    <citation type="submission" date="2017-03" db="EMBL/GenBank/DDBJ databases">
        <title>Phytopthora megakarya and P. palmivora, two closely related causual agents of cacao black pod achieved similar genome size and gene model numbers by different mechanisms.</title>
        <authorList>
            <person name="Ali S."/>
            <person name="Shao J."/>
            <person name="Larry D.J."/>
            <person name="Kronmiller B."/>
            <person name="Shen D."/>
            <person name="Strem M.D."/>
            <person name="Melnick R.L."/>
            <person name="Guiltinan M.J."/>
            <person name="Tyler B.M."/>
            <person name="Meinhardt L.W."/>
            <person name="Bailey B.A."/>
        </authorList>
    </citation>
    <scope>NUCLEOTIDE SEQUENCE [LARGE SCALE GENOMIC DNA]</scope>
    <source>
        <strain evidence="3">zdho120</strain>
    </source>
</reference>
<protein>
    <submittedName>
        <fullName evidence="2">Uncharacterized protein</fullName>
    </submittedName>
</protein>
<evidence type="ECO:0000313" key="3">
    <source>
        <dbReference type="Proteomes" id="UP000198211"/>
    </source>
</evidence>
<accession>A0A225UD49</accession>
<dbReference type="EMBL" id="NBNE01021249">
    <property type="protein sequence ID" value="OWY91034.1"/>
    <property type="molecule type" value="Genomic_DNA"/>
</dbReference>
<feature type="compositionally biased region" description="Polar residues" evidence="1">
    <location>
        <begin position="18"/>
        <end position="27"/>
    </location>
</feature>
<evidence type="ECO:0000256" key="1">
    <source>
        <dbReference type="SAM" id="MobiDB-lite"/>
    </source>
</evidence>
<keyword evidence="3" id="KW-1185">Reference proteome</keyword>